<gene>
    <name evidence="5" type="ORF">BO80DRAFT_505184</name>
</gene>
<dbReference type="Pfam" id="PF00550">
    <property type="entry name" value="PP-binding"/>
    <property type="match status" value="1"/>
</dbReference>
<dbReference type="RefSeq" id="XP_025571105.1">
    <property type="nucleotide sequence ID" value="XM_025724466.1"/>
</dbReference>
<dbReference type="SUPFAM" id="SSF51735">
    <property type="entry name" value="NAD(P)-binding Rossmann-fold domains"/>
    <property type="match status" value="1"/>
</dbReference>
<reference evidence="5 6" key="1">
    <citation type="submission" date="2018-02" db="EMBL/GenBank/DDBJ databases">
        <title>The genomes of Aspergillus section Nigri reveals drivers in fungal speciation.</title>
        <authorList>
            <consortium name="DOE Joint Genome Institute"/>
            <person name="Vesth T.C."/>
            <person name="Nybo J."/>
            <person name="Theobald S."/>
            <person name="Brandl J."/>
            <person name="Frisvad J.C."/>
            <person name="Nielsen K.F."/>
            <person name="Lyhne E.K."/>
            <person name="Kogle M.E."/>
            <person name="Kuo A."/>
            <person name="Riley R."/>
            <person name="Clum A."/>
            <person name="Nolan M."/>
            <person name="Lipzen A."/>
            <person name="Salamov A."/>
            <person name="Henrissat B."/>
            <person name="Wiebenga A."/>
            <person name="De vries R.P."/>
            <person name="Grigoriev I.V."/>
            <person name="Mortensen U.H."/>
            <person name="Andersen M.R."/>
            <person name="Baker S.E."/>
        </authorList>
    </citation>
    <scope>NUCLEOTIDE SEQUENCE [LARGE SCALE GENOMIC DNA]</scope>
    <source>
        <strain evidence="5 6">CBS 121593</strain>
    </source>
</reference>
<evidence type="ECO:0000256" key="1">
    <source>
        <dbReference type="ARBA" id="ARBA00022450"/>
    </source>
</evidence>
<keyword evidence="6" id="KW-1185">Reference proteome</keyword>
<dbReference type="InterPro" id="IPR009081">
    <property type="entry name" value="PP-bd_ACP"/>
</dbReference>
<dbReference type="Gene3D" id="3.40.50.12780">
    <property type="entry name" value="N-terminal domain of ligase-like"/>
    <property type="match status" value="1"/>
</dbReference>
<dbReference type="AlphaFoldDB" id="A0A395GPK7"/>
<dbReference type="InterPro" id="IPR013120">
    <property type="entry name" value="FAR_NAD-bd"/>
</dbReference>
<dbReference type="Pfam" id="PF00501">
    <property type="entry name" value="AMP-binding"/>
    <property type="match status" value="1"/>
</dbReference>
<dbReference type="GeneID" id="37229331"/>
<evidence type="ECO:0000256" key="3">
    <source>
        <dbReference type="SAM" id="MobiDB-lite"/>
    </source>
</evidence>
<sequence>MGIPQYYDGVPDEAPKPTTQSTGDVVARFGRLHLLDDLIRLRAADAVQHPILAYPKPTQDGSVSYEYFTGHDLDCMVDHAVYTLMDFGFQPPRKDRATVALFTLSDLNMVITFFALSRLGYTVMMLSPRLSATACVSLLDTVGCDTILYGQSPNIRATMGEILRLKLIACRPIIERPSVEEVSQDADVFMIRRNRRPELLVDRVALILHSSGSTGIPKPLYLSHKALMTHPMRGPGFTSFNSLPWYHLHGLSTALQAMYMRRTAYMWDASLPLTASTAVAVLEAARPESVQGVPYLLQLLVDNPRGLKALRACKSVTYGGAPCPDELGDKLVEEGVRFGGSFGLTEAGLVAESISRPAGDPFWNYMRFFDNIKPFIWMKPISDALYEVVYLKGHPALTVSNSNDPPGSFHSRDVFTPHPTIADRWKYVSRLDDRITLVNGEKVLPLPIEGCIKQNPLIQEAVVVGVEKAVPGLLVFRTENSQMFSDEDFLDLIWPTVEDANSRAEQFSQIARDMILVLPANSVCPRTDKGSMIRAQVYKKYADVIEDMYAKAEQTVDGTLKLDLPATEKHLIKLCHEELGFPISGLGSDFFAEGLDSLKAIQFRRLILKDFKVQDSKSISPNIVFETGNITRLAKHIHAIQSGQEEETRDEVSMMPGLIEKYSVFQRHTPSPSLVANKSVVLTGATGSIGAHTLYKLLNDDSVSVVYCLTRRSQPEEAIINTLTQKGLSVLSCRLQKIVALTSSLEEPDLGVGENMMAQMRQSVSLIIHTAWPVNFNLPLMSFESHIKGLHNLINFSLSVNLPDPAVLLFCSSISTALGSTTSVDETPITDLSSALEMGYGRSKLIGEKIISNARKSGARTYSLRIGQVSGHSKKGLWNDSEAIPLMIRSALTLKALPALDITCSWLPVDKLACSILELAKACSLNSLESHGDDAEPGEWVDDTIYNLCNSRTFTWSSLLDTLRRSGFSFKTVSIEKWLQMLRESESRGEEATNPAVKLTSHYEAMYSGGAPQPAKFLTEKAERDSMTLRNGRLRIIQDGILARYAQDWLKRWKTA</sequence>
<dbReference type="InterPro" id="IPR036736">
    <property type="entry name" value="ACP-like_sf"/>
</dbReference>
<dbReference type="Proteomes" id="UP000249402">
    <property type="component" value="Unassembled WGS sequence"/>
</dbReference>
<dbReference type="InterPro" id="IPR020845">
    <property type="entry name" value="AMP-binding_CS"/>
</dbReference>
<dbReference type="Pfam" id="PF23562">
    <property type="entry name" value="AMP-binding_C_3"/>
    <property type="match status" value="1"/>
</dbReference>
<evidence type="ECO:0000313" key="5">
    <source>
        <dbReference type="EMBL" id="RAK96777.1"/>
    </source>
</evidence>
<proteinExistence type="predicted"/>
<keyword evidence="2" id="KW-0597">Phosphoprotein</keyword>
<organism evidence="5 6">
    <name type="scientific">Aspergillus ibericus CBS 121593</name>
    <dbReference type="NCBI Taxonomy" id="1448316"/>
    <lineage>
        <taxon>Eukaryota</taxon>
        <taxon>Fungi</taxon>
        <taxon>Dikarya</taxon>
        <taxon>Ascomycota</taxon>
        <taxon>Pezizomycotina</taxon>
        <taxon>Eurotiomycetes</taxon>
        <taxon>Eurotiomycetidae</taxon>
        <taxon>Eurotiales</taxon>
        <taxon>Aspergillaceae</taxon>
        <taxon>Aspergillus</taxon>
        <taxon>Aspergillus subgen. Circumdati</taxon>
    </lineage>
</organism>
<dbReference type="VEuPathDB" id="FungiDB:BO80DRAFT_505184"/>
<dbReference type="PANTHER" id="PTHR43439:SF2">
    <property type="entry name" value="ENZYME, PUTATIVE (JCVI)-RELATED"/>
    <property type="match status" value="1"/>
</dbReference>
<dbReference type="InterPro" id="IPR000873">
    <property type="entry name" value="AMP-dep_synth/lig_dom"/>
</dbReference>
<accession>A0A395GPK7</accession>
<dbReference type="InterPro" id="IPR042099">
    <property type="entry name" value="ANL_N_sf"/>
</dbReference>
<protein>
    <submittedName>
        <fullName evidence="5">NRPS-like enzyme</fullName>
    </submittedName>
</protein>
<dbReference type="OrthoDB" id="429813at2759"/>
<name>A0A395GPK7_9EURO</name>
<dbReference type="InterPro" id="IPR051414">
    <property type="entry name" value="Adenylate-forming_Reductase"/>
</dbReference>
<dbReference type="Gene3D" id="1.10.1200.10">
    <property type="entry name" value="ACP-like"/>
    <property type="match status" value="1"/>
</dbReference>
<evidence type="ECO:0000256" key="2">
    <source>
        <dbReference type="ARBA" id="ARBA00022553"/>
    </source>
</evidence>
<dbReference type="InterPro" id="IPR036291">
    <property type="entry name" value="NAD(P)-bd_dom_sf"/>
</dbReference>
<dbReference type="PANTHER" id="PTHR43439">
    <property type="entry name" value="PHENYLACETATE-COENZYME A LIGASE"/>
    <property type="match status" value="1"/>
</dbReference>
<dbReference type="SUPFAM" id="SSF47336">
    <property type="entry name" value="ACP-like"/>
    <property type="match status" value="1"/>
</dbReference>
<dbReference type="Pfam" id="PF07993">
    <property type="entry name" value="NAD_binding_4"/>
    <property type="match status" value="1"/>
</dbReference>
<keyword evidence="1" id="KW-0596">Phosphopantetheine</keyword>
<dbReference type="Gene3D" id="3.40.50.720">
    <property type="entry name" value="NAD(P)-binding Rossmann-like Domain"/>
    <property type="match status" value="1"/>
</dbReference>
<evidence type="ECO:0000313" key="6">
    <source>
        <dbReference type="Proteomes" id="UP000249402"/>
    </source>
</evidence>
<dbReference type="EMBL" id="KZ824470">
    <property type="protein sequence ID" value="RAK96777.1"/>
    <property type="molecule type" value="Genomic_DNA"/>
</dbReference>
<dbReference type="PROSITE" id="PS00455">
    <property type="entry name" value="AMP_BINDING"/>
    <property type="match status" value="1"/>
</dbReference>
<feature type="domain" description="Carrier" evidence="4">
    <location>
        <begin position="562"/>
        <end position="641"/>
    </location>
</feature>
<dbReference type="PROSITE" id="PS50075">
    <property type="entry name" value="CARRIER"/>
    <property type="match status" value="1"/>
</dbReference>
<dbReference type="SUPFAM" id="SSF56801">
    <property type="entry name" value="Acetyl-CoA synthetase-like"/>
    <property type="match status" value="1"/>
</dbReference>
<feature type="region of interest" description="Disordered" evidence="3">
    <location>
        <begin position="1"/>
        <end position="22"/>
    </location>
</feature>
<evidence type="ECO:0000259" key="4">
    <source>
        <dbReference type="PROSITE" id="PS50075"/>
    </source>
</evidence>
<dbReference type="STRING" id="1448316.A0A395GPK7"/>